<name>A0AA39IV64_9AGAR</name>
<organism evidence="1 2">
    <name type="scientific">Armillaria borealis</name>
    <dbReference type="NCBI Taxonomy" id="47425"/>
    <lineage>
        <taxon>Eukaryota</taxon>
        <taxon>Fungi</taxon>
        <taxon>Dikarya</taxon>
        <taxon>Basidiomycota</taxon>
        <taxon>Agaricomycotina</taxon>
        <taxon>Agaricomycetes</taxon>
        <taxon>Agaricomycetidae</taxon>
        <taxon>Agaricales</taxon>
        <taxon>Marasmiineae</taxon>
        <taxon>Physalacriaceae</taxon>
        <taxon>Armillaria</taxon>
    </lineage>
</organism>
<protein>
    <submittedName>
        <fullName evidence="1">Uncharacterized protein</fullName>
    </submittedName>
</protein>
<dbReference type="AlphaFoldDB" id="A0AA39IV64"/>
<reference evidence="1" key="1">
    <citation type="submission" date="2023-06" db="EMBL/GenBank/DDBJ databases">
        <authorList>
            <consortium name="Lawrence Berkeley National Laboratory"/>
            <person name="Ahrendt S."/>
            <person name="Sahu N."/>
            <person name="Indic B."/>
            <person name="Wong-Bajracharya J."/>
            <person name="Merenyi Z."/>
            <person name="Ke H.-M."/>
            <person name="Monk M."/>
            <person name="Kocsube S."/>
            <person name="Drula E."/>
            <person name="Lipzen A."/>
            <person name="Balint B."/>
            <person name="Henrissat B."/>
            <person name="Andreopoulos B."/>
            <person name="Martin F.M."/>
            <person name="Harder C.B."/>
            <person name="Rigling D."/>
            <person name="Ford K.L."/>
            <person name="Foster G.D."/>
            <person name="Pangilinan J."/>
            <person name="Papanicolaou A."/>
            <person name="Barry K."/>
            <person name="LaButti K."/>
            <person name="Viragh M."/>
            <person name="Koriabine M."/>
            <person name="Yan M."/>
            <person name="Riley R."/>
            <person name="Champramary S."/>
            <person name="Plett K.L."/>
            <person name="Tsai I.J."/>
            <person name="Slot J."/>
            <person name="Sipos G."/>
            <person name="Plett J."/>
            <person name="Nagy L.G."/>
            <person name="Grigoriev I.V."/>
        </authorList>
    </citation>
    <scope>NUCLEOTIDE SEQUENCE</scope>
    <source>
        <strain evidence="1">FPL87.14</strain>
    </source>
</reference>
<dbReference type="EMBL" id="JAUEPT010000124">
    <property type="protein sequence ID" value="KAK0431062.1"/>
    <property type="molecule type" value="Genomic_DNA"/>
</dbReference>
<evidence type="ECO:0000313" key="1">
    <source>
        <dbReference type="EMBL" id="KAK0431062.1"/>
    </source>
</evidence>
<sequence length="501" mass="55580">MPPEYSQTSEALLRALTNPHVLAILPTIGFGTLWKASCPVTRQPARARGAVEIVVDLIECDLPWFVNCPLVSLKNLRAFPVTIVHNAEHEEPVRFVYRVEMIDNTVVGREDITSLARQMEVITEEIWVRVGFGASQSSVIEGRNVVLSRNISKGDGPACTYCTLYPDFWIFQHVTKKLGNKVAVTRYIGQNKQRNDPCVTRYGFYCSRTYSIALGTSDLGGDELYLPGTSLRFQLQAQGSSDFEPLAAMVVKHFDPFTSATALLCSSTHSDQESVILKLADRRLGYRSKNDSLDTVLWRLPSMATYNALSVISKLVPFPTGSRPSVILTTDLTRTFGRIGCRLGLGRWGPTMRSSLRIDFGIDCKGSISPSCWRRSSFIIPEPSLLRPITNVVQRLALKSIPSVSTEKLKLGIDVPEQEPERIFSDVMAGLRAIEAENCCCTTTSTPGMSFCGKGIGLPLLLTLERELAMKIGEGSSMEVWIRDICGGFWWIPRMDIGRGR</sequence>
<accession>A0AA39IV64</accession>
<keyword evidence="2" id="KW-1185">Reference proteome</keyword>
<proteinExistence type="predicted"/>
<evidence type="ECO:0000313" key="2">
    <source>
        <dbReference type="Proteomes" id="UP001175226"/>
    </source>
</evidence>
<dbReference type="Proteomes" id="UP001175226">
    <property type="component" value="Unassembled WGS sequence"/>
</dbReference>
<gene>
    <name evidence="1" type="ORF">EV421DRAFT_1743453</name>
</gene>
<comment type="caution">
    <text evidence="1">The sequence shown here is derived from an EMBL/GenBank/DDBJ whole genome shotgun (WGS) entry which is preliminary data.</text>
</comment>